<accession>A0A5G2QCP1</accession>
<reference evidence="1" key="3">
    <citation type="submission" date="2025-08" db="UniProtKB">
        <authorList>
            <consortium name="Ensembl"/>
        </authorList>
    </citation>
    <scope>IDENTIFICATION</scope>
</reference>
<sequence length="146" mass="15614">MDWTLAMALEAGVRGKAGWLALHSHSEGLLTLAPVPQHLPPLPPKVLHSVCGVPSFRLSSCLCFSLSTSGCVCVHTRGCICSLVSPSGSGCHFWLSALSPATSVPQPEREESLLYTHYIWAAGPQYRNHAVSLPPSQVSQSEVPGW</sequence>
<name>A0A5G2QCP1_PIG</name>
<reference evidence="1" key="2">
    <citation type="journal article" date="2020" name="Gigascience">
        <title>An improved pig reference genome sequence to enable pig genetics and genomics research.</title>
        <authorList>
            <person name="Warr A."/>
            <person name="Affara N."/>
            <person name="Aken B."/>
            <person name="Beiki H."/>
            <person name="Bickhart D.M."/>
            <person name="Billis K."/>
            <person name="Chow W."/>
            <person name="Eory L."/>
            <person name="Finlayson H.A."/>
            <person name="Flicek P."/>
            <person name="Giron C.G."/>
            <person name="Griffin D.K."/>
            <person name="Hall R."/>
            <person name="Hannum G."/>
            <person name="Hourlier T."/>
            <person name="Howe K."/>
            <person name="Hume D.A."/>
            <person name="Izuogu O."/>
            <person name="Kim K."/>
            <person name="Koren S."/>
            <person name="Liu H."/>
            <person name="Manchanda N."/>
            <person name="Martin F.J."/>
            <person name="Nonneman D.J."/>
            <person name="O'Connor R.E."/>
            <person name="Phillippy A.M."/>
            <person name="Rohrer G.A."/>
            <person name="Rosen B.D."/>
            <person name="Rund L.A."/>
            <person name="Sargent C.A."/>
            <person name="Schook L.B."/>
            <person name="Schroeder S.G."/>
            <person name="Schwartz A.S."/>
            <person name="Skinner B.M."/>
            <person name="Talbot R."/>
            <person name="Tseng E."/>
            <person name="Tuggle C.K."/>
            <person name="Watson M."/>
            <person name="Smith T.P.L."/>
            <person name="Archibald A.L."/>
        </authorList>
    </citation>
    <scope>NUCLEOTIDE SEQUENCE [LARGE SCALE GENOMIC DNA]</scope>
    <source>
        <strain evidence="1">Duroc</strain>
    </source>
</reference>
<proteinExistence type="predicted"/>
<dbReference type="AlphaFoldDB" id="A0A5G2QCP1"/>
<protein>
    <submittedName>
        <fullName evidence="1">Uncharacterized protein</fullName>
    </submittedName>
</protein>
<dbReference type="Bgee" id="ENSSSCG00000044499">
    <property type="expression patterns" value="Expressed in right lobe of liver and 23 other cell types or tissues"/>
</dbReference>
<reference evidence="2" key="1">
    <citation type="submission" date="2009-11" db="EMBL/GenBank/DDBJ databases">
        <authorList>
            <consortium name="Porcine genome sequencing project"/>
        </authorList>
    </citation>
    <scope>NUCLEOTIDE SEQUENCE [LARGE SCALE GENOMIC DNA]</scope>
    <source>
        <strain evidence="2">Duroc</strain>
    </source>
</reference>
<evidence type="ECO:0000313" key="2">
    <source>
        <dbReference type="Proteomes" id="UP000008227"/>
    </source>
</evidence>
<dbReference type="Ensembl" id="ENSSSCT00000070877.2">
    <property type="protein sequence ID" value="ENSSSCP00000059804.1"/>
    <property type="gene ID" value="ENSSSCG00000044499.2"/>
</dbReference>
<dbReference type="InParanoid" id="A0A5G2QCP1"/>
<reference evidence="1" key="4">
    <citation type="submission" date="2025-09" db="UniProtKB">
        <authorList>
            <consortium name="Ensembl"/>
        </authorList>
    </citation>
    <scope>IDENTIFICATION</scope>
</reference>
<keyword evidence="2" id="KW-1185">Reference proteome</keyword>
<evidence type="ECO:0000313" key="1">
    <source>
        <dbReference type="Ensembl" id="ENSSSCP00000059804.1"/>
    </source>
</evidence>
<organism evidence="1 2">
    <name type="scientific">Sus scrofa</name>
    <name type="common">Pig</name>
    <dbReference type="NCBI Taxonomy" id="9823"/>
    <lineage>
        <taxon>Eukaryota</taxon>
        <taxon>Metazoa</taxon>
        <taxon>Chordata</taxon>
        <taxon>Craniata</taxon>
        <taxon>Vertebrata</taxon>
        <taxon>Euteleostomi</taxon>
        <taxon>Mammalia</taxon>
        <taxon>Eutheria</taxon>
        <taxon>Laurasiatheria</taxon>
        <taxon>Artiodactyla</taxon>
        <taxon>Suina</taxon>
        <taxon>Suidae</taxon>
        <taxon>Sus</taxon>
    </lineage>
</organism>
<dbReference type="Proteomes" id="UP000008227">
    <property type="component" value="Chromosome 14"/>
</dbReference>